<keyword evidence="1" id="KW-0378">Hydrolase</keyword>
<dbReference type="SUPFAM" id="SSF56601">
    <property type="entry name" value="beta-lactamase/transpeptidase-like"/>
    <property type="match status" value="1"/>
</dbReference>
<evidence type="ECO:0000313" key="1">
    <source>
        <dbReference type="EMBL" id="QTD38069.1"/>
    </source>
</evidence>
<keyword evidence="2" id="KW-1185">Reference proteome</keyword>
<dbReference type="EMBL" id="CP071795">
    <property type="protein sequence ID" value="QTD38069.1"/>
    <property type="molecule type" value="Genomic_DNA"/>
</dbReference>
<gene>
    <name evidence="1" type="ORF">JL193_01825</name>
</gene>
<dbReference type="Proteomes" id="UP000663935">
    <property type="component" value="Chromosome"/>
</dbReference>
<organism evidence="1 2">
    <name type="scientific">Polaribacter batillariae</name>
    <dbReference type="NCBI Taxonomy" id="2808900"/>
    <lineage>
        <taxon>Bacteria</taxon>
        <taxon>Pseudomonadati</taxon>
        <taxon>Bacteroidota</taxon>
        <taxon>Flavobacteriia</taxon>
        <taxon>Flavobacteriales</taxon>
        <taxon>Flavobacteriaceae</taxon>
    </lineage>
</organism>
<evidence type="ECO:0000313" key="2">
    <source>
        <dbReference type="Proteomes" id="UP000663935"/>
    </source>
</evidence>
<protein>
    <submittedName>
        <fullName evidence="1">Serine hydrolase</fullName>
    </submittedName>
</protein>
<dbReference type="Gene3D" id="3.40.710.10">
    <property type="entry name" value="DD-peptidase/beta-lactamase superfamily"/>
    <property type="match status" value="1"/>
</dbReference>
<dbReference type="InterPro" id="IPR043749">
    <property type="entry name" value="DUF5694"/>
</dbReference>
<dbReference type="InterPro" id="IPR012338">
    <property type="entry name" value="Beta-lactam/transpept-like"/>
</dbReference>
<dbReference type="GO" id="GO:0016787">
    <property type="term" value="F:hydrolase activity"/>
    <property type="evidence" value="ECO:0007669"/>
    <property type="project" value="UniProtKB-KW"/>
</dbReference>
<dbReference type="Pfam" id="PF18950">
    <property type="entry name" value="DUF5694"/>
    <property type="match status" value="1"/>
</dbReference>
<reference evidence="1 2" key="1">
    <citation type="submission" date="2021-03" db="EMBL/GenBank/DDBJ databases">
        <title>Complete genome of Polaribacter_sp.G4M1.</title>
        <authorList>
            <person name="Jeong S.W."/>
            <person name="Bae J.W."/>
        </authorList>
    </citation>
    <scope>NUCLEOTIDE SEQUENCE [LARGE SCALE GENOMIC DNA]</scope>
    <source>
        <strain evidence="1 2">G4M1</strain>
    </source>
</reference>
<dbReference type="RefSeq" id="WP_207972212.1">
    <property type="nucleotide sequence ID" value="NZ_CP071795.1"/>
</dbReference>
<accession>A0ABX7SZ43</accession>
<proteinExistence type="predicted"/>
<name>A0ABX7SZ43_9FLAO</name>
<sequence>MMKLIIILFLPLVVMTFQFSLGQVGIVDQEAKSKPEIAIIGNYHMGNQGNNVFKDSYDDILSHERERELKVLINNLKEFKPTKIMVEVDVKHDSLIQSRYIKYLNGEFELKRNEVYEIGFRLAKIMDHKRTQANAAGSLYTTVNDYSKFLRHLLNLSSKKSPITELLFEPSVRITSKTQFGYQAWEDTNQNDAVELSYGLGFGILNTPYGKAVFKEGHDNGFQHYFILFPAEQKGVLLMSNSDNAESTFKKLLELTIGDTYTPWRWQRYTPYDHRS</sequence>